<dbReference type="InterPro" id="IPR006091">
    <property type="entry name" value="Acyl-CoA_Oxase/DH_mid-dom"/>
</dbReference>
<keyword evidence="17" id="KW-1185">Reference proteome</keyword>
<dbReference type="RefSeq" id="XP_013761381.1">
    <property type="nucleotide sequence ID" value="XM_013905927.1"/>
</dbReference>
<dbReference type="EMBL" id="GL349439">
    <property type="protein sequence ID" value="KNC55608.1"/>
    <property type="molecule type" value="Genomic_DNA"/>
</dbReference>
<dbReference type="Gene3D" id="2.40.110.10">
    <property type="entry name" value="Butyryl-CoA Dehydrogenase, subunit A, domain 2"/>
    <property type="match status" value="1"/>
</dbReference>
<name>A0A0L0DVR7_THETB</name>
<dbReference type="Pfam" id="PF22924">
    <property type="entry name" value="ACOX_C_alpha1"/>
    <property type="match status" value="1"/>
</dbReference>
<reference evidence="16 17" key="1">
    <citation type="submission" date="2010-05" db="EMBL/GenBank/DDBJ databases">
        <title>The Genome Sequence of Thecamonas trahens ATCC 50062.</title>
        <authorList>
            <consortium name="The Broad Institute Genome Sequencing Platform"/>
            <person name="Russ C."/>
            <person name="Cuomo C."/>
            <person name="Shea T."/>
            <person name="Young S.K."/>
            <person name="Zeng Q."/>
            <person name="Koehrsen M."/>
            <person name="Haas B."/>
            <person name="Borodovsky M."/>
            <person name="Guigo R."/>
            <person name="Alvarado L."/>
            <person name="Berlin A."/>
            <person name="Bochicchio J."/>
            <person name="Borenstein D."/>
            <person name="Chapman S."/>
            <person name="Chen Z."/>
            <person name="Freedman E."/>
            <person name="Gellesch M."/>
            <person name="Goldberg J."/>
            <person name="Griggs A."/>
            <person name="Gujja S."/>
            <person name="Heilman E."/>
            <person name="Heiman D."/>
            <person name="Hepburn T."/>
            <person name="Howarth C."/>
            <person name="Jen D."/>
            <person name="Larson L."/>
            <person name="Mehta T."/>
            <person name="Park D."/>
            <person name="Pearson M."/>
            <person name="Roberts A."/>
            <person name="Saif S."/>
            <person name="Shenoy N."/>
            <person name="Sisk P."/>
            <person name="Stolte C."/>
            <person name="Sykes S."/>
            <person name="Thomson T."/>
            <person name="Walk T."/>
            <person name="White J."/>
            <person name="Yandava C."/>
            <person name="Burger G."/>
            <person name="Gray M.W."/>
            <person name="Holland P.W.H."/>
            <person name="King N."/>
            <person name="Lang F.B.F."/>
            <person name="Roger A.J."/>
            <person name="Ruiz-Trillo I."/>
            <person name="Lander E."/>
            <person name="Nusbaum C."/>
        </authorList>
    </citation>
    <scope>NUCLEOTIDE SEQUENCE [LARGE SCALE GENOMIC DNA]</scope>
    <source>
        <strain evidence="16 17">ATCC 50062</strain>
    </source>
</reference>
<dbReference type="Gene3D" id="1.20.140.10">
    <property type="entry name" value="Butyryl-CoA Dehydrogenase, subunit A, domain 3"/>
    <property type="match status" value="2"/>
</dbReference>
<proteinExistence type="inferred from homology"/>
<evidence type="ECO:0000256" key="7">
    <source>
        <dbReference type="ARBA" id="ARBA00023002"/>
    </source>
</evidence>
<feature type="binding site" evidence="11">
    <location>
        <position position="206"/>
    </location>
    <ligand>
        <name>FAD</name>
        <dbReference type="ChEBI" id="CHEBI:57692"/>
    </ligand>
</feature>
<evidence type="ECO:0000256" key="5">
    <source>
        <dbReference type="ARBA" id="ARBA00022827"/>
    </source>
</evidence>
<sequence>MRKLDSLPSPLADAAVESVETERAATEFSVEALTHVLDGGAAATAERRAAWRAFAADPVLNDGLERFTMPLKEERALSTAKLFRLADMLSAARAEAGEGEAGEAELVRLRRNLMRALEVFDPSVAIRAFVQHGLWIGTLKNQGTPEQQAKWLPGAEDYRIIGCFAMTELAHSSFLRGAETRAELDVDTDEFVISSPSLTATKWWIGQAGQIATHAIVFANTFLPNSAAGIQLFVVPLRDAATGKPLPGITIGDIGPKFGRHGNDNGFISFDAVRVPRFNMLARWASVESDGSFIPPPNPALAYGSTILERVSSVGSAADYASQALTIAIRFGVARRQGSGHVGSSPSAPEPQIMDYQSHICGLIPHLATCYAVFCTTARVEAGYNAMVADLQAGNTLGFLAPLADMHATSCGLKTVCTWWASDALEACRRSMGGTDITRTRQTARYLVKIYSQVHGIGHSGSRRVPPGDSVAYLLDASLPRFDSLGALVAEAHSLDALLVGIQQVAVAKIGAAATRLHSAMIVDGMSKGEAWNACLMDLVDAVTAHCTAYMMESFTAFVAAREAEGVDDALIQVLTTLARLFALRYASEHTTWFIEANMPAKSSDAISSLRRAVESVASSLRPSVIGLTDAFDYPDELLRAPLGVKSGDVYREYYRAASTNALNEPSGVAPYWRTLVSPRLLQSKL</sequence>
<keyword evidence="4 10" id="KW-0285">Flavoprotein</keyword>
<feature type="binding site" evidence="11">
    <location>
        <position position="167"/>
    </location>
    <ligand>
        <name>FAD</name>
        <dbReference type="ChEBI" id="CHEBI:57692"/>
    </ligand>
</feature>
<dbReference type="GO" id="GO:0033540">
    <property type="term" value="P:fatty acid beta-oxidation using acyl-CoA oxidase"/>
    <property type="evidence" value="ECO:0007669"/>
    <property type="project" value="TreeGrafter"/>
</dbReference>
<comment type="cofactor">
    <cofactor evidence="1">
        <name>FAD</name>
        <dbReference type="ChEBI" id="CHEBI:57692"/>
    </cofactor>
</comment>
<dbReference type="Pfam" id="PF02770">
    <property type="entry name" value="Acyl-CoA_dh_M"/>
    <property type="match status" value="1"/>
</dbReference>
<feature type="domain" description="Acyl-CoA oxidase/dehydrogenase middle" evidence="13">
    <location>
        <begin position="163"/>
        <end position="273"/>
    </location>
</feature>
<dbReference type="InterPro" id="IPR009100">
    <property type="entry name" value="AcylCoA_DH/oxidase_NM_dom_sf"/>
</dbReference>
<evidence type="ECO:0000313" key="16">
    <source>
        <dbReference type="EMBL" id="KNC55608.1"/>
    </source>
</evidence>
<evidence type="ECO:0000256" key="9">
    <source>
        <dbReference type="ARBA" id="ARBA00023140"/>
    </source>
</evidence>
<dbReference type="Proteomes" id="UP000054408">
    <property type="component" value="Unassembled WGS sequence"/>
</dbReference>
<dbReference type="InterPro" id="IPR002655">
    <property type="entry name" value="Acyl-CoA_oxidase_C"/>
</dbReference>
<evidence type="ECO:0000256" key="4">
    <source>
        <dbReference type="ARBA" id="ARBA00022630"/>
    </source>
</evidence>
<evidence type="ECO:0000259" key="14">
    <source>
        <dbReference type="Pfam" id="PF14749"/>
    </source>
</evidence>
<evidence type="ECO:0000256" key="10">
    <source>
        <dbReference type="PIRNR" id="PIRNR000168"/>
    </source>
</evidence>
<dbReference type="PIRSF" id="PIRSF000168">
    <property type="entry name" value="Acyl-CoA_oxidase"/>
    <property type="match status" value="1"/>
</dbReference>
<dbReference type="OMA" id="MRFFVHD"/>
<dbReference type="SUPFAM" id="SSF47203">
    <property type="entry name" value="Acyl-CoA dehydrogenase C-terminal domain-like"/>
    <property type="match status" value="2"/>
</dbReference>
<dbReference type="InterPro" id="IPR037069">
    <property type="entry name" value="AcylCoA_DH/ox_N_sf"/>
</dbReference>
<dbReference type="GO" id="GO:0005504">
    <property type="term" value="F:fatty acid binding"/>
    <property type="evidence" value="ECO:0007669"/>
    <property type="project" value="TreeGrafter"/>
</dbReference>
<evidence type="ECO:0000259" key="13">
    <source>
        <dbReference type="Pfam" id="PF02770"/>
    </source>
</evidence>
<evidence type="ECO:0000259" key="15">
    <source>
        <dbReference type="Pfam" id="PF22924"/>
    </source>
</evidence>
<feature type="domain" description="Acyl-CoA oxidase C-alpha1" evidence="15">
    <location>
        <begin position="303"/>
        <end position="435"/>
    </location>
</feature>
<evidence type="ECO:0000256" key="2">
    <source>
        <dbReference type="ARBA" id="ARBA00004275"/>
    </source>
</evidence>
<dbReference type="STRING" id="461836.A0A0L0DVR7"/>
<dbReference type="GO" id="GO:0003997">
    <property type="term" value="F:acyl-CoA oxidase activity"/>
    <property type="evidence" value="ECO:0007669"/>
    <property type="project" value="InterPro"/>
</dbReference>
<evidence type="ECO:0000259" key="12">
    <source>
        <dbReference type="Pfam" id="PF01756"/>
    </source>
</evidence>
<keyword evidence="8" id="KW-0443">Lipid metabolism</keyword>
<accession>A0A0L0DVR7</accession>
<protein>
    <recommendedName>
        <fullName evidence="10">Acyl-coenzyme A oxidase</fullName>
    </recommendedName>
</protein>
<feature type="domain" description="Acyl-coenzyme A oxidase N-terminal" evidence="14">
    <location>
        <begin position="29"/>
        <end position="161"/>
    </location>
</feature>
<keyword evidence="9" id="KW-0576">Peroxisome</keyword>
<keyword evidence="7" id="KW-0560">Oxidoreductase</keyword>
<dbReference type="InterPro" id="IPR046373">
    <property type="entry name" value="Acyl-CoA_Oxase/DH_mid-dom_sf"/>
</dbReference>
<keyword evidence="5 10" id="KW-0274">FAD</keyword>
<dbReference type="SUPFAM" id="SSF56645">
    <property type="entry name" value="Acyl-CoA dehydrogenase NM domain-like"/>
    <property type="match status" value="1"/>
</dbReference>
<dbReference type="FunFam" id="1.20.140.10:FF:000007">
    <property type="entry name" value="Acyl-coenzyme A oxidase"/>
    <property type="match status" value="1"/>
</dbReference>
<dbReference type="Gene3D" id="1.10.540.10">
    <property type="entry name" value="Acyl-CoA dehydrogenase/oxidase, N-terminal domain"/>
    <property type="match status" value="1"/>
</dbReference>
<dbReference type="PANTHER" id="PTHR10909:SF250">
    <property type="entry name" value="PEROXISOMAL ACYL-COENZYME A OXIDASE 1"/>
    <property type="match status" value="1"/>
</dbReference>
<evidence type="ECO:0000256" key="11">
    <source>
        <dbReference type="PIRSR" id="PIRSR000168-2"/>
    </source>
</evidence>
<dbReference type="AlphaFoldDB" id="A0A0L0DVR7"/>
<dbReference type="Pfam" id="PF01756">
    <property type="entry name" value="ACOX"/>
    <property type="match status" value="1"/>
</dbReference>
<dbReference type="InterPro" id="IPR055060">
    <property type="entry name" value="ACOX_C_alpha1"/>
</dbReference>
<evidence type="ECO:0000256" key="8">
    <source>
        <dbReference type="ARBA" id="ARBA00023098"/>
    </source>
</evidence>
<keyword evidence="6" id="KW-0276">Fatty acid metabolism</keyword>
<gene>
    <name evidence="16" type="ORF">AMSG_01877</name>
</gene>
<dbReference type="OrthoDB" id="538336at2759"/>
<comment type="similarity">
    <text evidence="3 10">Belongs to the acyl-CoA oxidase family.</text>
</comment>
<dbReference type="GO" id="GO:0055088">
    <property type="term" value="P:lipid homeostasis"/>
    <property type="evidence" value="ECO:0007669"/>
    <property type="project" value="TreeGrafter"/>
</dbReference>
<dbReference type="PANTHER" id="PTHR10909">
    <property type="entry name" value="ELECTRON TRANSPORT OXIDOREDUCTASE"/>
    <property type="match status" value="1"/>
</dbReference>
<dbReference type="InterPro" id="IPR029320">
    <property type="entry name" value="Acyl-CoA_ox_N"/>
</dbReference>
<dbReference type="FunFam" id="2.40.110.10:FF:000003">
    <property type="entry name" value="Acyl-coenzyme A oxidase"/>
    <property type="match status" value="1"/>
</dbReference>
<evidence type="ECO:0000313" key="17">
    <source>
        <dbReference type="Proteomes" id="UP000054408"/>
    </source>
</evidence>
<evidence type="ECO:0000256" key="3">
    <source>
        <dbReference type="ARBA" id="ARBA00006288"/>
    </source>
</evidence>
<evidence type="ECO:0000256" key="1">
    <source>
        <dbReference type="ARBA" id="ARBA00001974"/>
    </source>
</evidence>
<dbReference type="InterPro" id="IPR036250">
    <property type="entry name" value="AcylCo_DH-like_C"/>
</dbReference>
<dbReference type="Pfam" id="PF14749">
    <property type="entry name" value="Acyl-CoA_ox_N"/>
    <property type="match status" value="1"/>
</dbReference>
<comment type="subcellular location">
    <subcellularLocation>
        <location evidence="2">Peroxisome</location>
    </subcellularLocation>
</comment>
<organism evidence="16 17">
    <name type="scientific">Thecamonas trahens ATCC 50062</name>
    <dbReference type="NCBI Taxonomy" id="461836"/>
    <lineage>
        <taxon>Eukaryota</taxon>
        <taxon>Apusozoa</taxon>
        <taxon>Apusomonadida</taxon>
        <taxon>Apusomonadidae</taxon>
        <taxon>Thecamonas</taxon>
    </lineage>
</organism>
<dbReference type="GeneID" id="25561598"/>
<dbReference type="GO" id="GO:0005777">
    <property type="term" value="C:peroxisome"/>
    <property type="evidence" value="ECO:0007669"/>
    <property type="project" value="UniProtKB-SubCell"/>
</dbReference>
<dbReference type="GO" id="GO:0071949">
    <property type="term" value="F:FAD binding"/>
    <property type="evidence" value="ECO:0007669"/>
    <property type="project" value="InterPro"/>
</dbReference>
<dbReference type="eggNOG" id="KOG0136">
    <property type="taxonomic scope" value="Eukaryota"/>
</dbReference>
<evidence type="ECO:0000256" key="6">
    <source>
        <dbReference type="ARBA" id="ARBA00022832"/>
    </source>
</evidence>
<dbReference type="InterPro" id="IPR012258">
    <property type="entry name" value="Acyl-CoA_oxidase"/>
</dbReference>
<feature type="domain" description="Acyl-CoA oxidase C-terminal" evidence="12">
    <location>
        <begin position="496"/>
        <end position="680"/>
    </location>
</feature>